<accession>A0A8S4RTI1</accession>
<dbReference type="AlphaFoldDB" id="A0A8S4RTI1"/>
<reference evidence="1" key="1">
    <citation type="submission" date="2022-03" db="EMBL/GenBank/DDBJ databases">
        <authorList>
            <person name="Lindestad O."/>
        </authorList>
    </citation>
    <scope>NUCLEOTIDE SEQUENCE</scope>
</reference>
<evidence type="ECO:0000313" key="2">
    <source>
        <dbReference type="Proteomes" id="UP000838756"/>
    </source>
</evidence>
<organism evidence="1 2">
    <name type="scientific">Pararge aegeria aegeria</name>
    <dbReference type="NCBI Taxonomy" id="348720"/>
    <lineage>
        <taxon>Eukaryota</taxon>
        <taxon>Metazoa</taxon>
        <taxon>Ecdysozoa</taxon>
        <taxon>Arthropoda</taxon>
        <taxon>Hexapoda</taxon>
        <taxon>Insecta</taxon>
        <taxon>Pterygota</taxon>
        <taxon>Neoptera</taxon>
        <taxon>Endopterygota</taxon>
        <taxon>Lepidoptera</taxon>
        <taxon>Glossata</taxon>
        <taxon>Ditrysia</taxon>
        <taxon>Papilionoidea</taxon>
        <taxon>Nymphalidae</taxon>
        <taxon>Satyrinae</taxon>
        <taxon>Satyrini</taxon>
        <taxon>Parargina</taxon>
        <taxon>Pararge</taxon>
    </lineage>
</organism>
<gene>
    <name evidence="1" type="primary">jg3252</name>
    <name evidence="1" type="ORF">PAEG_LOCUS17638</name>
</gene>
<dbReference type="Proteomes" id="UP000838756">
    <property type="component" value="Unassembled WGS sequence"/>
</dbReference>
<evidence type="ECO:0000313" key="1">
    <source>
        <dbReference type="EMBL" id="CAH2241186.1"/>
    </source>
</evidence>
<keyword evidence="2" id="KW-1185">Reference proteome</keyword>
<sequence>MVKSSTSKCYYYLDSQSSLELAPPRVEAEVAVGGMETPHQKTQYCSAPDKIDRRHQTSRWEPLEISGPGPWILDVHQ</sequence>
<proteinExistence type="predicted"/>
<protein>
    <submittedName>
        <fullName evidence="1">Jg3252 protein</fullName>
    </submittedName>
</protein>
<dbReference type="EMBL" id="CAKXAJ010025574">
    <property type="protein sequence ID" value="CAH2241186.1"/>
    <property type="molecule type" value="Genomic_DNA"/>
</dbReference>
<name>A0A8S4RTI1_9NEOP</name>
<dbReference type="OrthoDB" id="7478539at2759"/>
<comment type="caution">
    <text evidence="1">The sequence shown here is derived from an EMBL/GenBank/DDBJ whole genome shotgun (WGS) entry which is preliminary data.</text>
</comment>